<evidence type="ECO:0000256" key="5">
    <source>
        <dbReference type="ARBA" id="ARBA00023295"/>
    </source>
</evidence>
<dbReference type="CDD" id="cd18624">
    <property type="entry name" value="GH32_Fruct1-like"/>
    <property type="match status" value="1"/>
</dbReference>
<evidence type="ECO:0000256" key="2">
    <source>
        <dbReference type="ARBA" id="ARBA00022801"/>
    </source>
</evidence>
<dbReference type="Proteomes" id="UP000324705">
    <property type="component" value="Chromosome 2A"/>
</dbReference>
<evidence type="ECO:0000259" key="7">
    <source>
        <dbReference type="Pfam" id="PF00251"/>
    </source>
</evidence>
<dbReference type="Gramene" id="TRITD2Av1G288250.2">
    <property type="protein sequence ID" value="TRITD2Av1G288250.2"/>
    <property type="gene ID" value="TRITD2Av1G288250"/>
</dbReference>
<dbReference type="Pfam" id="PF00251">
    <property type="entry name" value="Glyco_hydro_32N"/>
    <property type="match status" value="1"/>
</dbReference>
<dbReference type="Gene3D" id="2.60.120.560">
    <property type="entry name" value="Exo-inulinase, domain 1"/>
    <property type="match status" value="1"/>
</dbReference>
<dbReference type="InterPro" id="IPR050551">
    <property type="entry name" value="Fructan_Metab_Enzymes"/>
</dbReference>
<gene>
    <name evidence="8" type="ORF">TRITD_2Av1G288250</name>
</gene>
<reference evidence="8 9" key="1">
    <citation type="submission" date="2017-09" db="EMBL/GenBank/DDBJ databases">
        <authorList>
            <consortium name="International Durum Wheat Genome Sequencing Consortium (IDWGSC)"/>
            <person name="Milanesi L."/>
        </authorList>
    </citation>
    <scope>NUCLEOTIDE SEQUENCE [LARGE SCALE GENOMIC DNA]</scope>
    <source>
        <strain evidence="9">cv. Svevo</strain>
    </source>
</reference>
<evidence type="ECO:0000256" key="6">
    <source>
        <dbReference type="SAM" id="SignalP"/>
    </source>
</evidence>
<dbReference type="InterPro" id="IPR023296">
    <property type="entry name" value="Glyco_hydro_beta-prop_sf"/>
</dbReference>
<keyword evidence="9" id="KW-1185">Reference proteome</keyword>
<dbReference type="InterPro" id="IPR013148">
    <property type="entry name" value="Glyco_hydro_32_N"/>
</dbReference>
<dbReference type="SMART" id="SM00640">
    <property type="entry name" value="Glyco_32"/>
    <property type="match status" value="1"/>
</dbReference>
<dbReference type="SUPFAM" id="SSF75005">
    <property type="entry name" value="Arabinanase/levansucrase/invertase"/>
    <property type="match status" value="1"/>
</dbReference>
<keyword evidence="5" id="KW-0326">Glycosidase</keyword>
<keyword evidence="4" id="KW-0325">Glycoprotein</keyword>
<keyword evidence="6" id="KW-0732">Signal</keyword>
<accession>A0A9R1P8Z3</accession>
<keyword evidence="3" id="KW-1015">Disulfide bond</keyword>
<dbReference type="SUPFAM" id="SSF49899">
    <property type="entry name" value="Concanavalin A-like lectins/glucanases"/>
    <property type="match status" value="1"/>
</dbReference>
<feature type="chain" id="PRO_5040503817" description="Glycosyl hydrolase family 32 N-terminal domain-containing protein" evidence="6">
    <location>
        <begin position="26"/>
        <end position="537"/>
    </location>
</feature>
<protein>
    <recommendedName>
        <fullName evidence="7">Glycosyl hydrolase family 32 N-terminal domain-containing protein</fullName>
    </recommendedName>
</protein>
<feature type="domain" description="Glycosyl hydrolase family 32 N-terminal" evidence="7">
    <location>
        <begin position="48"/>
        <end position="380"/>
    </location>
</feature>
<dbReference type="PANTHER" id="PTHR31953">
    <property type="entry name" value="BETA-FRUCTOFURANOSIDASE, INSOLUBLE ISOENZYME CWINV1-RELATED"/>
    <property type="match status" value="1"/>
</dbReference>
<evidence type="ECO:0000256" key="1">
    <source>
        <dbReference type="ARBA" id="ARBA00009902"/>
    </source>
</evidence>
<dbReference type="GO" id="GO:0005975">
    <property type="term" value="P:carbohydrate metabolic process"/>
    <property type="evidence" value="ECO:0007669"/>
    <property type="project" value="InterPro"/>
</dbReference>
<dbReference type="EMBL" id="LT934113">
    <property type="protein sequence ID" value="VAH38986.1"/>
    <property type="molecule type" value="Genomic_DNA"/>
</dbReference>
<dbReference type="InterPro" id="IPR001362">
    <property type="entry name" value="Glyco_hydro_32"/>
</dbReference>
<evidence type="ECO:0000313" key="9">
    <source>
        <dbReference type="Proteomes" id="UP000324705"/>
    </source>
</evidence>
<dbReference type="Gene3D" id="2.115.10.20">
    <property type="entry name" value="Glycosyl hydrolase domain, family 43"/>
    <property type="match status" value="1"/>
</dbReference>
<evidence type="ECO:0000313" key="8">
    <source>
        <dbReference type="EMBL" id="VAH38986.1"/>
    </source>
</evidence>
<evidence type="ECO:0000256" key="4">
    <source>
        <dbReference type="ARBA" id="ARBA00023180"/>
    </source>
</evidence>
<dbReference type="InterPro" id="IPR013320">
    <property type="entry name" value="ConA-like_dom_sf"/>
</dbReference>
<comment type="similarity">
    <text evidence="1">Belongs to the glycosyl hydrolase 32 family.</text>
</comment>
<feature type="signal peptide" evidence="6">
    <location>
        <begin position="1"/>
        <end position="25"/>
    </location>
</feature>
<sequence>MAAGLPLAACIVAFHLCLLLSPSTALRRLSEAESSVARHGVGIRPAYHFLPAKNWQNDPNGPMYHNGVYHLFYQYNPLGATWGAGNLSWGHSISRDLVNWAALDTALDPTAPFDNNGCWSGSATILPGSIPALMYTGRIDAGKEVQVQNIAFPKNPADPFLHEWVKPAYNPVIRLPIDVPGDKFRDPTTAWVGGDGLWRIAVAAKVGGPSGIASTLIYRSKDFRRWKRNALPLYMSHTADMVECPDLFPVAEPGVEEGRLGYTSEMASGVLRHVLKLSVMETTQDYYAVGRYDDVVDTFVPEMDDERNVDDCRTWRRLDYGHMYASKTFFDARKNRRVLWAWANESDSKDDDIAKGWSGVQTFPRKVWLDKDGKQLRQWPIEEIETLRSKQVIYWLEAQVNAGGVNKIVGAGAQVDVEAIFEIPSLEEAETFEPNWLLDPQKLCEEKRASMPGGVGPFGLLVMASDDLREHTAIFFRVFRHNHNYKVLMCTDLTRLINPWWRALEEGGGHASRHECTLSMRKTTTARCLCSITGPAS</sequence>
<dbReference type="AlphaFoldDB" id="A0A9R1P8Z3"/>
<organism evidence="8 9">
    <name type="scientific">Triticum turgidum subsp. durum</name>
    <name type="common">Durum wheat</name>
    <name type="synonym">Triticum durum</name>
    <dbReference type="NCBI Taxonomy" id="4567"/>
    <lineage>
        <taxon>Eukaryota</taxon>
        <taxon>Viridiplantae</taxon>
        <taxon>Streptophyta</taxon>
        <taxon>Embryophyta</taxon>
        <taxon>Tracheophyta</taxon>
        <taxon>Spermatophyta</taxon>
        <taxon>Magnoliopsida</taxon>
        <taxon>Liliopsida</taxon>
        <taxon>Poales</taxon>
        <taxon>Poaceae</taxon>
        <taxon>BOP clade</taxon>
        <taxon>Pooideae</taxon>
        <taxon>Triticodae</taxon>
        <taxon>Triticeae</taxon>
        <taxon>Triticinae</taxon>
        <taxon>Triticum</taxon>
    </lineage>
</organism>
<keyword evidence="2" id="KW-0378">Hydrolase</keyword>
<proteinExistence type="inferred from homology"/>
<name>A0A9R1P8Z3_TRITD</name>
<dbReference type="GO" id="GO:0004553">
    <property type="term" value="F:hydrolase activity, hydrolyzing O-glycosyl compounds"/>
    <property type="evidence" value="ECO:0007669"/>
    <property type="project" value="InterPro"/>
</dbReference>
<evidence type="ECO:0000256" key="3">
    <source>
        <dbReference type="ARBA" id="ARBA00023157"/>
    </source>
</evidence>